<evidence type="ECO:0000256" key="9">
    <source>
        <dbReference type="ARBA" id="ARBA00043049"/>
    </source>
</evidence>
<dbReference type="GO" id="GO:0160149">
    <property type="term" value="F:tRNA pseudouridine(65) synthase activity"/>
    <property type="evidence" value="ECO:0007669"/>
    <property type="project" value="UniProtKB-EC"/>
</dbReference>
<dbReference type="InterPro" id="IPR050188">
    <property type="entry name" value="RluA_PseudoU_synthase"/>
</dbReference>
<dbReference type="EMBL" id="JACJFM010000020">
    <property type="protein sequence ID" value="MBB1487904.1"/>
    <property type="molecule type" value="Genomic_DNA"/>
</dbReference>
<keyword evidence="12" id="KW-1185">Reference proteome</keyword>
<dbReference type="RefSeq" id="WP_182809680.1">
    <property type="nucleotide sequence ID" value="NZ_JACJFM010000020.1"/>
</dbReference>
<dbReference type="InterPro" id="IPR006224">
    <property type="entry name" value="PsdUridine_synth_RluA-like_CS"/>
</dbReference>
<reference evidence="11 12" key="1">
    <citation type="submission" date="2020-08" db="EMBL/GenBank/DDBJ databases">
        <title>Oceanospirillum sp. nov. isolated from marine sediment.</title>
        <authorList>
            <person name="Ji X."/>
        </authorList>
    </citation>
    <scope>NUCLEOTIDE SEQUENCE [LARGE SCALE GENOMIC DNA]</scope>
    <source>
        <strain evidence="11 12">D5</strain>
    </source>
</reference>
<keyword evidence="2" id="KW-0413">Isomerase</keyword>
<gene>
    <name evidence="11" type="ORF">H4O21_14960</name>
</gene>
<dbReference type="GO" id="GO:0008033">
    <property type="term" value="P:tRNA processing"/>
    <property type="evidence" value="ECO:0007669"/>
    <property type="project" value="UniProtKB-KW"/>
</dbReference>
<evidence type="ECO:0000256" key="5">
    <source>
        <dbReference type="ARBA" id="ARBA00038943"/>
    </source>
</evidence>
<evidence type="ECO:0000256" key="2">
    <source>
        <dbReference type="ARBA" id="ARBA00023235"/>
    </source>
</evidence>
<dbReference type="AlphaFoldDB" id="A0A839ITC3"/>
<evidence type="ECO:0000256" key="4">
    <source>
        <dbReference type="ARBA" id="ARBA00037670"/>
    </source>
</evidence>
<dbReference type="Gene3D" id="3.30.2350.10">
    <property type="entry name" value="Pseudouridine synthase"/>
    <property type="match status" value="1"/>
</dbReference>
<evidence type="ECO:0000313" key="11">
    <source>
        <dbReference type="EMBL" id="MBB1487904.1"/>
    </source>
</evidence>
<dbReference type="InterPro" id="IPR006145">
    <property type="entry name" value="PsdUridine_synth_RsuA/RluA"/>
</dbReference>
<dbReference type="Proteomes" id="UP000565262">
    <property type="component" value="Unassembled WGS sequence"/>
</dbReference>
<dbReference type="PROSITE" id="PS01129">
    <property type="entry name" value="PSI_RLU"/>
    <property type="match status" value="1"/>
</dbReference>
<dbReference type="EC" id="5.4.99.26" evidence="5"/>
<evidence type="ECO:0000256" key="6">
    <source>
        <dbReference type="ARBA" id="ARBA00040675"/>
    </source>
</evidence>
<feature type="domain" description="Pseudouridine synthase RsuA/RluA-like" evidence="10">
    <location>
        <begin position="25"/>
        <end position="184"/>
    </location>
</feature>
<comment type="catalytic activity">
    <reaction evidence="3">
        <text>uridine(65) in tRNA = pseudouridine(65) in tRNA</text>
        <dbReference type="Rhea" id="RHEA:42536"/>
        <dbReference type="Rhea" id="RHEA-COMP:10103"/>
        <dbReference type="Rhea" id="RHEA-COMP:10104"/>
        <dbReference type="ChEBI" id="CHEBI:65314"/>
        <dbReference type="ChEBI" id="CHEBI:65315"/>
        <dbReference type="EC" id="5.4.99.26"/>
    </reaction>
</comment>
<evidence type="ECO:0000256" key="3">
    <source>
        <dbReference type="ARBA" id="ARBA00036607"/>
    </source>
</evidence>
<dbReference type="InterPro" id="IPR020103">
    <property type="entry name" value="PsdUridine_synth_cat_dom_sf"/>
</dbReference>
<dbReference type="Pfam" id="PF00849">
    <property type="entry name" value="PseudoU_synth_2"/>
    <property type="match status" value="1"/>
</dbReference>
<evidence type="ECO:0000256" key="7">
    <source>
        <dbReference type="ARBA" id="ARBA00041803"/>
    </source>
</evidence>
<organism evidence="11 12">
    <name type="scientific">Oceanospirillum sediminis</name>
    <dbReference type="NCBI Taxonomy" id="2760088"/>
    <lineage>
        <taxon>Bacteria</taxon>
        <taxon>Pseudomonadati</taxon>
        <taxon>Pseudomonadota</taxon>
        <taxon>Gammaproteobacteria</taxon>
        <taxon>Oceanospirillales</taxon>
        <taxon>Oceanospirillaceae</taxon>
        <taxon>Oceanospirillum</taxon>
    </lineage>
</organism>
<keyword evidence="1" id="KW-0819">tRNA processing</keyword>
<dbReference type="GO" id="GO:0000455">
    <property type="term" value="P:enzyme-directed rRNA pseudouridine synthesis"/>
    <property type="evidence" value="ECO:0007669"/>
    <property type="project" value="TreeGrafter"/>
</dbReference>
<evidence type="ECO:0000259" key="10">
    <source>
        <dbReference type="Pfam" id="PF00849"/>
    </source>
</evidence>
<protein>
    <recommendedName>
        <fullName evidence="6">tRNA pseudouridine synthase C</fullName>
        <ecNumber evidence="5">5.4.99.26</ecNumber>
    </recommendedName>
    <alternativeName>
        <fullName evidence="8">tRNA pseudouridine(65) synthase</fullName>
    </alternativeName>
    <alternativeName>
        <fullName evidence="9">tRNA pseudouridylate synthase C</fullName>
    </alternativeName>
    <alternativeName>
        <fullName evidence="7">tRNA-uridine isomerase C</fullName>
    </alternativeName>
</protein>
<evidence type="ECO:0000313" key="12">
    <source>
        <dbReference type="Proteomes" id="UP000565262"/>
    </source>
</evidence>
<evidence type="ECO:0000256" key="8">
    <source>
        <dbReference type="ARBA" id="ARBA00041975"/>
    </source>
</evidence>
<sequence>MQLSDTIDTQNRQTERLPVLYRDEHLIVVHKPSGLLVHRSPIDRHETRFALQIVRDQIGQYVYPVHRLDKPTSGALILALSRDAARSLTQAFTEKTVEKTYLAVVRGHAPDAGEIDHALVEEPDKKMPGSHAKSDPQPAFSRYRCLARAELPVCIEKYPQSRFSLVEVKPETGRRHQIRRHMKHINHPVIGDAKHGRGRYNRYFKEYMDSDRLLLAAVAIEFAHPVSSERINITCPVEDNMLALIRRLGWKSEAQCYSDNLLLTPADSELIE</sequence>
<evidence type="ECO:0000256" key="1">
    <source>
        <dbReference type="ARBA" id="ARBA00022694"/>
    </source>
</evidence>
<comment type="function">
    <text evidence="4">Responsible for synthesis of pseudouridine from uracil-65 in transfer RNAs.</text>
</comment>
<name>A0A839ITC3_9GAMM</name>
<dbReference type="PANTHER" id="PTHR21600">
    <property type="entry name" value="MITOCHONDRIAL RNA PSEUDOURIDINE SYNTHASE"/>
    <property type="match status" value="1"/>
</dbReference>
<accession>A0A839ITC3</accession>
<dbReference type="PANTHER" id="PTHR21600:SF56">
    <property type="entry name" value="TRNA PSEUDOURIDINE SYNTHASE C"/>
    <property type="match status" value="1"/>
</dbReference>
<dbReference type="SUPFAM" id="SSF55120">
    <property type="entry name" value="Pseudouridine synthase"/>
    <property type="match status" value="1"/>
</dbReference>
<proteinExistence type="predicted"/>
<dbReference type="GO" id="GO:0003723">
    <property type="term" value="F:RNA binding"/>
    <property type="evidence" value="ECO:0007669"/>
    <property type="project" value="InterPro"/>
</dbReference>
<comment type="caution">
    <text evidence="11">The sequence shown here is derived from an EMBL/GenBank/DDBJ whole genome shotgun (WGS) entry which is preliminary data.</text>
</comment>